<dbReference type="InterPro" id="IPR035172">
    <property type="entry name" value="DUF5302"/>
</dbReference>
<accession>A0A1Z2LB19</accession>
<dbReference type="AlphaFoldDB" id="A0A1Z2LB19"/>
<sequence length="71" mass="7570">MTDSTAPQDTPQDAAGDDTENDVKRKFREALERKRGQAADAAGNGRNSDGSKIHGTHGKAGGQRSFRRKSG</sequence>
<protein>
    <recommendedName>
        <fullName evidence="4">DUF5302 domain-containing protein</fullName>
    </recommendedName>
</protein>
<reference evidence="2 3" key="1">
    <citation type="submission" date="2017-06" db="EMBL/GenBank/DDBJ databases">
        <title>Streptomyces albireticuli Genome sequencing and assembly.</title>
        <authorList>
            <person name="Wang Y."/>
            <person name="Du B."/>
            <person name="Ding Y."/>
            <person name="Liu H."/>
            <person name="Hou Q."/>
            <person name="Liu K."/>
            <person name="Yao L."/>
            <person name="Wang C."/>
        </authorList>
    </citation>
    <scope>NUCLEOTIDE SEQUENCE [LARGE SCALE GENOMIC DNA]</scope>
    <source>
        <strain evidence="2 3">MDJK11</strain>
    </source>
</reference>
<evidence type="ECO:0008006" key="4">
    <source>
        <dbReference type="Google" id="ProtNLM"/>
    </source>
</evidence>
<dbReference type="RefSeq" id="WP_087929285.1">
    <property type="nucleotide sequence ID" value="NZ_CP021744.1"/>
</dbReference>
<feature type="region of interest" description="Disordered" evidence="1">
    <location>
        <begin position="1"/>
        <end position="71"/>
    </location>
</feature>
<dbReference type="Proteomes" id="UP000195755">
    <property type="component" value="Chromosome"/>
</dbReference>
<dbReference type="EMBL" id="CP021744">
    <property type="protein sequence ID" value="ARZ71493.1"/>
    <property type="molecule type" value="Genomic_DNA"/>
</dbReference>
<feature type="compositionally biased region" description="Basic and acidic residues" evidence="1">
    <location>
        <begin position="21"/>
        <end position="37"/>
    </location>
</feature>
<evidence type="ECO:0000313" key="3">
    <source>
        <dbReference type="Proteomes" id="UP000195755"/>
    </source>
</evidence>
<feature type="compositionally biased region" description="Polar residues" evidence="1">
    <location>
        <begin position="1"/>
        <end position="11"/>
    </location>
</feature>
<evidence type="ECO:0000256" key="1">
    <source>
        <dbReference type="SAM" id="MobiDB-lite"/>
    </source>
</evidence>
<name>A0A1Z2LB19_9ACTN</name>
<organism evidence="2 3">
    <name type="scientific">Streptomyces albireticuli</name>
    <dbReference type="NCBI Taxonomy" id="1940"/>
    <lineage>
        <taxon>Bacteria</taxon>
        <taxon>Bacillati</taxon>
        <taxon>Actinomycetota</taxon>
        <taxon>Actinomycetes</taxon>
        <taxon>Kitasatosporales</taxon>
        <taxon>Streptomycetaceae</taxon>
        <taxon>Streptomyces</taxon>
    </lineage>
</organism>
<gene>
    <name evidence="2" type="ORF">SMD11_5917</name>
</gene>
<evidence type="ECO:0000313" key="2">
    <source>
        <dbReference type="EMBL" id="ARZ71493.1"/>
    </source>
</evidence>
<dbReference type="Pfam" id="PF17227">
    <property type="entry name" value="DUF5302"/>
    <property type="match status" value="1"/>
</dbReference>
<dbReference type="KEGG" id="salj:SMD11_5917"/>
<dbReference type="OrthoDB" id="4319558at2"/>
<proteinExistence type="predicted"/>